<evidence type="ECO:0000256" key="1">
    <source>
        <dbReference type="SAM" id="Phobius"/>
    </source>
</evidence>
<dbReference type="Proteomes" id="UP001430919">
    <property type="component" value="Unassembled WGS sequence"/>
</dbReference>
<comment type="caution">
    <text evidence="2">The sequence shown here is derived from an EMBL/GenBank/DDBJ whole genome shotgun (WGS) entry which is preliminary data.</text>
</comment>
<sequence length="89" mass="10074">MEVLLIYILVVNVLSFILTGYDKYLAIKNKHRIPEKTLFTIGLLGGSLGLLIAMVLFKHKTSKSSFIVKFGGIIFVQILFVISILNYKR</sequence>
<evidence type="ECO:0000313" key="3">
    <source>
        <dbReference type="Proteomes" id="UP001430919"/>
    </source>
</evidence>
<accession>A0ABS8MUQ2</accession>
<gene>
    <name evidence="2" type="ORF">LNQ49_12430</name>
</gene>
<protein>
    <submittedName>
        <fullName evidence="2">DUF1294 domain-containing protein</fullName>
    </submittedName>
</protein>
<dbReference type="RefSeq" id="WP_229989199.1">
    <property type="nucleotide sequence ID" value="NZ_JAJJMO010000001.1"/>
</dbReference>
<reference evidence="2" key="1">
    <citation type="submission" date="2021-11" db="EMBL/GenBank/DDBJ databases">
        <title>Description of novel Flavobacterium species.</title>
        <authorList>
            <person name="Saticioglu I.B."/>
            <person name="Ay H."/>
            <person name="Altun S."/>
            <person name="Duman M."/>
        </authorList>
    </citation>
    <scope>NUCLEOTIDE SEQUENCE</scope>
    <source>
        <strain evidence="2">F-65</strain>
    </source>
</reference>
<dbReference type="EMBL" id="JAJJMO010000001">
    <property type="protein sequence ID" value="MCC9072388.1"/>
    <property type="molecule type" value="Genomic_DNA"/>
</dbReference>
<organism evidence="2 3">
    <name type="scientific">Flavobacterium pisciphilum</name>
    <dbReference type="NCBI Taxonomy" id="2893755"/>
    <lineage>
        <taxon>Bacteria</taxon>
        <taxon>Pseudomonadati</taxon>
        <taxon>Bacteroidota</taxon>
        <taxon>Flavobacteriia</taxon>
        <taxon>Flavobacteriales</taxon>
        <taxon>Flavobacteriaceae</taxon>
        <taxon>Flavobacterium</taxon>
    </lineage>
</organism>
<keyword evidence="3" id="KW-1185">Reference proteome</keyword>
<feature type="transmembrane region" description="Helical" evidence="1">
    <location>
        <begin position="38"/>
        <end position="57"/>
    </location>
</feature>
<evidence type="ECO:0000313" key="2">
    <source>
        <dbReference type="EMBL" id="MCC9072388.1"/>
    </source>
</evidence>
<keyword evidence="1" id="KW-1133">Transmembrane helix</keyword>
<keyword evidence="1" id="KW-0472">Membrane</keyword>
<keyword evidence="1" id="KW-0812">Transmembrane</keyword>
<dbReference type="Pfam" id="PF06961">
    <property type="entry name" value="DUF1294"/>
    <property type="match status" value="1"/>
</dbReference>
<feature type="transmembrane region" description="Helical" evidence="1">
    <location>
        <begin position="69"/>
        <end position="87"/>
    </location>
</feature>
<name>A0ABS8MUQ2_9FLAO</name>
<feature type="transmembrane region" description="Helical" evidence="1">
    <location>
        <begin position="6"/>
        <end position="26"/>
    </location>
</feature>
<dbReference type="InterPro" id="IPR010718">
    <property type="entry name" value="DUF1294"/>
</dbReference>
<proteinExistence type="predicted"/>